<evidence type="ECO:0000256" key="1">
    <source>
        <dbReference type="SAM" id="Phobius"/>
    </source>
</evidence>
<evidence type="ECO:0000313" key="3">
    <source>
        <dbReference type="EMBL" id="OCX73770.1"/>
    </source>
</evidence>
<keyword evidence="5" id="KW-1185">Reference proteome</keyword>
<dbReference type="InterPro" id="IPR032314">
    <property type="entry name" value="DUF4845"/>
</dbReference>
<accession>A0A1C2JK74</accession>
<dbReference type="EMBL" id="LWRY01000126">
    <property type="protein sequence ID" value="OCX71743.1"/>
    <property type="molecule type" value="Genomic_DNA"/>
</dbReference>
<reference evidence="3 4" key="1">
    <citation type="journal article" date="2016" name="Int. J. Mol. Sci.">
        <title>Comparative genomics of the extreme acidophile Acidithiobacillus thiooxidans reveals intraspecific divergence and niche adaptation.</title>
        <authorList>
            <person name="Zhang X."/>
            <person name="Feng X."/>
            <person name="Tao J."/>
            <person name="Ma L."/>
            <person name="Xiao Y."/>
            <person name="Liang Y."/>
            <person name="Liu X."/>
            <person name="Yin H."/>
        </authorList>
    </citation>
    <scope>NUCLEOTIDE SEQUENCE [LARGE SCALE GENOMIC DNA]</scope>
    <source>
        <strain evidence="3 4">A02</strain>
        <strain evidence="2">DXS-W</strain>
    </source>
</reference>
<evidence type="ECO:0000313" key="5">
    <source>
        <dbReference type="Proteomes" id="UP000095008"/>
    </source>
</evidence>
<dbReference type="OrthoDB" id="5297873at2"/>
<evidence type="ECO:0000313" key="4">
    <source>
        <dbReference type="Proteomes" id="UP000094893"/>
    </source>
</evidence>
<dbReference type="eggNOG" id="COG4969">
    <property type="taxonomic scope" value="Bacteria"/>
</dbReference>
<name>A0A1C2JK74_ACITH</name>
<keyword evidence="1" id="KW-0472">Membrane</keyword>
<dbReference type="AlphaFoldDB" id="A0A1C2JK74"/>
<feature type="transmembrane region" description="Helical" evidence="1">
    <location>
        <begin position="26"/>
        <end position="48"/>
    </location>
</feature>
<comment type="caution">
    <text evidence="3">The sequence shown here is derived from an EMBL/GenBank/DDBJ whole genome shotgun (WGS) entry which is preliminary data.</text>
</comment>
<gene>
    <name evidence="2" type="ORF">A6M23_11280</name>
    <name evidence="3" type="ORF">A6P07_07650</name>
</gene>
<keyword evidence="1" id="KW-1133">Transmembrane helix</keyword>
<dbReference type="EMBL" id="LWSA01000095">
    <property type="protein sequence ID" value="OCX73770.1"/>
    <property type="molecule type" value="Genomic_DNA"/>
</dbReference>
<organism evidence="3 4">
    <name type="scientific">Acidithiobacillus thiooxidans</name>
    <name type="common">Thiobacillus thiooxidans</name>
    <dbReference type="NCBI Taxonomy" id="930"/>
    <lineage>
        <taxon>Bacteria</taxon>
        <taxon>Pseudomonadati</taxon>
        <taxon>Pseudomonadota</taxon>
        <taxon>Acidithiobacillia</taxon>
        <taxon>Acidithiobacillales</taxon>
        <taxon>Acidithiobacillaceae</taxon>
        <taxon>Acidithiobacillus</taxon>
    </lineage>
</organism>
<sequence>MQVYNPFVRKFGSLRQNTAERPSPEAGIGLIGVIFWILMLVLAIAFVVKVMPSYYDYWSLQNIVKQQAQEAGPEESAGQILYNLNGRLGVAMIHIPQKDIVIEKAGSGPVLITVTYDKIVPLAGNMSLLLHFQAKGGH</sequence>
<dbReference type="STRING" id="930.GCA_002079865_03080"/>
<dbReference type="Pfam" id="PF16137">
    <property type="entry name" value="DUF4845"/>
    <property type="match status" value="1"/>
</dbReference>
<evidence type="ECO:0008006" key="6">
    <source>
        <dbReference type="Google" id="ProtNLM"/>
    </source>
</evidence>
<dbReference type="Proteomes" id="UP000094893">
    <property type="component" value="Unassembled WGS sequence"/>
</dbReference>
<keyword evidence="1" id="KW-0812">Transmembrane</keyword>
<evidence type="ECO:0000313" key="2">
    <source>
        <dbReference type="EMBL" id="OCX71743.1"/>
    </source>
</evidence>
<protein>
    <recommendedName>
        <fullName evidence="6">DUF4845 domain-containing protein</fullName>
    </recommendedName>
</protein>
<dbReference type="Proteomes" id="UP000095008">
    <property type="component" value="Unassembled WGS sequence"/>
</dbReference>
<proteinExistence type="predicted"/>
<dbReference type="RefSeq" id="WP_024893896.1">
    <property type="nucleotide sequence ID" value="NZ_LWRY01000126.1"/>
</dbReference>